<feature type="non-terminal residue" evidence="1">
    <location>
        <position position="181"/>
    </location>
</feature>
<reference evidence="1" key="1">
    <citation type="submission" date="2018-05" db="EMBL/GenBank/DDBJ databases">
        <authorList>
            <person name="Lanie J.A."/>
            <person name="Ng W.-L."/>
            <person name="Kazmierczak K.M."/>
            <person name="Andrzejewski T.M."/>
            <person name="Davidsen T.M."/>
            <person name="Wayne K.J."/>
            <person name="Tettelin H."/>
            <person name="Glass J.I."/>
            <person name="Rusch D."/>
            <person name="Podicherti R."/>
            <person name="Tsui H.-C.T."/>
            <person name="Winkler M.E."/>
        </authorList>
    </citation>
    <scope>NUCLEOTIDE SEQUENCE</scope>
</reference>
<dbReference type="InterPro" id="IPR029063">
    <property type="entry name" value="SAM-dependent_MTases_sf"/>
</dbReference>
<evidence type="ECO:0008006" key="2">
    <source>
        <dbReference type="Google" id="ProtNLM"/>
    </source>
</evidence>
<proteinExistence type="predicted"/>
<evidence type="ECO:0000313" key="1">
    <source>
        <dbReference type="EMBL" id="SVC17883.1"/>
    </source>
</evidence>
<name>A0A382K2W5_9ZZZZ</name>
<dbReference type="AlphaFoldDB" id="A0A382K2W5"/>
<protein>
    <recommendedName>
        <fullName evidence="2">Methyltransferase type 11 domain-containing protein</fullName>
    </recommendedName>
</protein>
<dbReference type="SUPFAM" id="SSF53335">
    <property type="entry name" value="S-adenosyl-L-methionine-dependent methyltransferases"/>
    <property type="match status" value="1"/>
</dbReference>
<dbReference type="Gene3D" id="3.40.50.150">
    <property type="entry name" value="Vaccinia Virus protein VP39"/>
    <property type="match status" value="1"/>
</dbReference>
<gene>
    <name evidence="1" type="ORF">METZ01_LOCUS270737</name>
</gene>
<organism evidence="1">
    <name type="scientific">marine metagenome</name>
    <dbReference type="NCBI Taxonomy" id="408172"/>
    <lineage>
        <taxon>unclassified sequences</taxon>
        <taxon>metagenomes</taxon>
        <taxon>ecological metagenomes</taxon>
    </lineage>
</organism>
<accession>A0A382K2W5</accession>
<sequence length="181" mass="21550">MFEKIKQLNNNICEKRRFNNTIKFLKKTLPSNSKILDLGVTNKLSKRMRIEGYNVSSTDGQDLDLSPINQNTKNFDAITAFEILEHLVCPFNVLKSIDSQRLFATVPLSLWFSNSFRNIRDERAQHFHEFEDWQFDWLLKKSGWKIIRKEKWKNPSIVPGFRPILRSFYKRYYAIEAEKIN</sequence>
<dbReference type="EMBL" id="UINC01077607">
    <property type="protein sequence ID" value="SVC17883.1"/>
    <property type="molecule type" value="Genomic_DNA"/>
</dbReference>